<dbReference type="InterPro" id="IPR029028">
    <property type="entry name" value="Alpha/beta_knot_MTases"/>
</dbReference>
<keyword evidence="7" id="KW-1185">Reference proteome</keyword>
<dbReference type="eggNOG" id="COG0566">
    <property type="taxonomic scope" value="Bacteria"/>
</dbReference>
<evidence type="ECO:0000313" key="6">
    <source>
        <dbReference type="EMBL" id="ACP20956.1"/>
    </source>
</evidence>
<reference evidence="6 7" key="1">
    <citation type="journal article" date="2010" name="J. Bacteriol.">
        <title>The genome of the amoeba symbiont 'Candidatus Amoebophilus asiaticus' reveals common mechanisms for host cell interaction among amoeba-associated bacteria.</title>
        <authorList>
            <person name="Schmitz-Esser S."/>
            <person name="Tischler P."/>
            <person name="Arnold R."/>
            <person name="Montanaro J."/>
            <person name="Wagner M."/>
            <person name="Rattei T."/>
            <person name="Horn M."/>
        </authorList>
    </citation>
    <scope>NUCLEOTIDE SEQUENCE [LARGE SCALE GENOMIC DNA]</scope>
    <source>
        <strain evidence="6 7">5a2</strain>
    </source>
</reference>
<dbReference type="GO" id="GO:0006396">
    <property type="term" value="P:RNA processing"/>
    <property type="evidence" value="ECO:0007669"/>
    <property type="project" value="InterPro"/>
</dbReference>
<feature type="domain" description="tRNA/rRNA methyltransferase SpoU type" evidence="4">
    <location>
        <begin position="113"/>
        <end position="247"/>
    </location>
</feature>
<dbReference type="Gene3D" id="3.40.1280.10">
    <property type="match status" value="1"/>
</dbReference>
<gene>
    <name evidence="6" type="ordered locus">Aasi_1647</name>
</gene>
<dbReference type="EMBL" id="CP001102">
    <property type="protein sequence ID" value="ACP20956.1"/>
    <property type="molecule type" value="Genomic_DNA"/>
</dbReference>
<dbReference type="AlphaFoldDB" id="C3L3R5"/>
<evidence type="ECO:0000256" key="3">
    <source>
        <dbReference type="ARBA" id="ARBA00022679"/>
    </source>
</evidence>
<protein>
    <submittedName>
        <fullName evidence="6">Uncharacterized protein</fullName>
    </submittedName>
</protein>
<evidence type="ECO:0000259" key="5">
    <source>
        <dbReference type="Pfam" id="PF22435"/>
    </source>
</evidence>
<evidence type="ECO:0000256" key="2">
    <source>
        <dbReference type="ARBA" id="ARBA00022603"/>
    </source>
</evidence>
<evidence type="ECO:0000313" key="7">
    <source>
        <dbReference type="Proteomes" id="UP000001227"/>
    </source>
</evidence>
<dbReference type="GO" id="GO:0008173">
    <property type="term" value="F:RNA methyltransferase activity"/>
    <property type="evidence" value="ECO:0007669"/>
    <property type="project" value="InterPro"/>
</dbReference>
<keyword evidence="3" id="KW-0808">Transferase</keyword>
<feature type="domain" description="MRM3-like substrate binding" evidence="5">
    <location>
        <begin position="10"/>
        <end position="84"/>
    </location>
</feature>
<dbReference type="GO" id="GO:0003723">
    <property type="term" value="F:RNA binding"/>
    <property type="evidence" value="ECO:0007669"/>
    <property type="project" value="InterPro"/>
</dbReference>
<dbReference type="InterPro" id="IPR029064">
    <property type="entry name" value="Ribosomal_eL30-like_sf"/>
</dbReference>
<sequence length="258" mass="28592">MNDSGIFSKSKIKFIKSLCLKKYRLQENKFILEGAKNVKLLLESDYEINILVATSNFLHEYTNLLLNRNIEIFQVNEKELSALGTFQENNAALAVATIPDNTPFAIGEHQYGLVLDNISDPGNLGTIIRVADWYGIAGIICSTNTVELYNPKVLHASMGSFVNTKVYYTDLPTYLAQTNLPIIGTFTKGKNLHDPQTVWPSEGLIIIGNEAKGISETLLPYIHQKISIPKYGHAESLNAALATAIVCDNFIRAKNSLQ</sequence>
<dbReference type="InterPro" id="IPR053888">
    <property type="entry name" value="MRM3-like_sub_bind"/>
</dbReference>
<dbReference type="STRING" id="452471.Aasi_1647"/>
<dbReference type="PANTHER" id="PTHR43191">
    <property type="entry name" value="RRNA METHYLTRANSFERASE 3"/>
    <property type="match status" value="1"/>
</dbReference>
<dbReference type="GO" id="GO:0032259">
    <property type="term" value="P:methylation"/>
    <property type="evidence" value="ECO:0007669"/>
    <property type="project" value="UniProtKB-KW"/>
</dbReference>
<comment type="similarity">
    <text evidence="1">Belongs to the class IV-like SAM-binding methyltransferase superfamily. RNA methyltransferase TrmH family.</text>
</comment>
<organism evidence="6 7">
    <name type="scientific">Amoebophilus asiaticus (strain 5a2)</name>
    <dbReference type="NCBI Taxonomy" id="452471"/>
    <lineage>
        <taxon>Bacteria</taxon>
        <taxon>Pseudomonadati</taxon>
        <taxon>Bacteroidota</taxon>
        <taxon>Cytophagia</taxon>
        <taxon>Cytophagales</taxon>
        <taxon>Amoebophilaceae</taxon>
        <taxon>Candidatus Amoebophilus</taxon>
    </lineage>
</organism>
<accession>C3L3R5</accession>
<keyword evidence="2" id="KW-0489">Methyltransferase</keyword>
<dbReference type="Gene3D" id="3.30.1330.30">
    <property type="match status" value="1"/>
</dbReference>
<dbReference type="SUPFAM" id="SSF55315">
    <property type="entry name" value="L30e-like"/>
    <property type="match status" value="1"/>
</dbReference>
<dbReference type="InterPro" id="IPR051259">
    <property type="entry name" value="rRNA_Methyltransferase"/>
</dbReference>
<evidence type="ECO:0000256" key="1">
    <source>
        <dbReference type="ARBA" id="ARBA00007228"/>
    </source>
</evidence>
<dbReference type="PANTHER" id="PTHR43191:SF2">
    <property type="entry name" value="RRNA METHYLTRANSFERASE 3, MITOCHONDRIAL"/>
    <property type="match status" value="1"/>
</dbReference>
<dbReference type="KEGG" id="aas:Aasi_1647"/>
<dbReference type="Pfam" id="PF22435">
    <property type="entry name" value="MRM3-like_sub_bind"/>
    <property type="match status" value="1"/>
</dbReference>
<dbReference type="HOGENOM" id="CLU_021322_3_2_10"/>
<dbReference type="InterPro" id="IPR001537">
    <property type="entry name" value="SpoU_MeTrfase"/>
</dbReference>
<dbReference type="SUPFAM" id="SSF75217">
    <property type="entry name" value="alpha/beta knot"/>
    <property type="match status" value="1"/>
</dbReference>
<dbReference type="CDD" id="cd18109">
    <property type="entry name" value="SpoU-like_RNA-MTase"/>
    <property type="match status" value="1"/>
</dbReference>
<dbReference type="Pfam" id="PF00588">
    <property type="entry name" value="SpoU_methylase"/>
    <property type="match status" value="1"/>
</dbReference>
<proteinExistence type="inferred from homology"/>
<dbReference type="Proteomes" id="UP000001227">
    <property type="component" value="Chromosome"/>
</dbReference>
<dbReference type="InterPro" id="IPR029026">
    <property type="entry name" value="tRNA_m1G_MTases_N"/>
</dbReference>
<name>C3L3R5_AMOA5</name>
<evidence type="ECO:0000259" key="4">
    <source>
        <dbReference type="Pfam" id="PF00588"/>
    </source>
</evidence>